<evidence type="ECO:0000313" key="2">
    <source>
        <dbReference type="EMBL" id="MBT1171894.1"/>
    </source>
</evidence>
<feature type="transmembrane region" description="Helical" evidence="1">
    <location>
        <begin position="12"/>
        <end position="30"/>
    </location>
</feature>
<feature type="transmembrane region" description="Helical" evidence="1">
    <location>
        <begin position="42"/>
        <end position="61"/>
    </location>
</feature>
<dbReference type="InterPro" id="IPR008875">
    <property type="entry name" value="TraX"/>
</dbReference>
<dbReference type="RefSeq" id="WP_214357178.1">
    <property type="nucleotide sequence ID" value="NZ_JAFEJS010000001.1"/>
</dbReference>
<name>A0ABS5ULW8_9BIFI</name>
<sequence length="158" mass="17885">MNGELSIRSGMTSFQLKILACVLMLIDHVAEFLPEMPVWMHWIGRLSAPIFFFLIGWSCMYTSNRKRFLLRLYLASVGMSLIQAVSYLLPPLSSGVMLNPIGNNIFATLFQMSLIICLLSAPPHGTRTTTQHLDLHRGAAHHRRGDDLRRLLHRCPAL</sequence>
<evidence type="ECO:0000313" key="3">
    <source>
        <dbReference type="Proteomes" id="UP000773064"/>
    </source>
</evidence>
<accession>A0ABS5ULW8</accession>
<feature type="transmembrane region" description="Helical" evidence="1">
    <location>
        <begin position="68"/>
        <end position="89"/>
    </location>
</feature>
<organism evidence="2 3">
    <name type="scientific">Bifidobacterium santillanense</name>
    <dbReference type="NCBI Taxonomy" id="2809028"/>
    <lineage>
        <taxon>Bacteria</taxon>
        <taxon>Bacillati</taxon>
        <taxon>Actinomycetota</taxon>
        <taxon>Actinomycetes</taxon>
        <taxon>Bifidobacteriales</taxon>
        <taxon>Bifidobacteriaceae</taxon>
        <taxon>Bifidobacterium</taxon>
    </lineage>
</organism>
<keyword evidence="1" id="KW-0472">Membrane</keyword>
<dbReference type="Proteomes" id="UP000773064">
    <property type="component" value="Unassembled WGS sequence"/>
</dbReference>
<keyword evidence="3" id="KW-1185">Reference proteome</keyword>
<comment type="caution">
    <text evidence="2">The sequence shown here is derived from an EMBL/GenBank/DDBJ whole genome shotgun (WGS) entry which is preliminary data.</text>
</comment>
<keyword evidence="1" id="KW-0812">Transmembrane</keyword>
<evidence type="ECO:0000256" key="1">
    <source>
        <dbReference type="SAM" id="Phobius"/>
    </source>
</evidence>
<protein>
    <recommendedName>
        <fullName evidence="4">TraX protein</fullName>
    </recommendedName>
</protein>
<proteinExistence type="predicted"/>
<keyword evidence="1" id="KW-1133">Transmembrane helix</keyword>
<evidence type="ECO:0008006" key="4">
    <source>
        <dbReference type="Google" id="ProtNLM"/>
    </source>
</evidence>
<dbReference type="EMBL" id="JAFEJS010000001">
    <property type="protein sequence ID" value="MBT1171894.1"/>
    <property type="molecule type" value="Genomic_DNA"/>
</dbReference>
<gene>
    <name evidence="2" type="ORF">JS528_00665</name>
</gene>
<reference evidence="2 3" key="1">
    <citation type="journal article" date="2021" name="Environ. Microbiol.">
        <title>Genetic insights into the dark matter of the mammalian gut microbiota through targeted genome reconstruction.</title>
        <authorList>
            <person name="Lugli G.A."/>
            <person name="Alessandri G."/>
            <person name="Milani C."/>
            <person name="Viappiani A."/>
            <person name="Fontana F."/>
            <person name="Tarracchini C."/>
            <person name="Mancabelli L."/>
            <person name="Argentini C."/>
            <person name="Ruiz L."/>
            <person name="Margolles A."/>
            <person name="van Sinderen D."/>
            <person name="Turroni F."/>
            <person name="Ventura M."/>
        </authorList>
    </citation>
    <scope>NUCLEOTIDE SEQUENCE [LARGE SCALE GENOMIC DNA]</scope>
    <source>
        <strain evidence="2 3">MA2</strain>
    </source>
</reference>
<feature type="transmembrane region" description="Helical" evidence="1">
    <location>
        <begin position="101"/>
        <end position="121"/>
    </location>
</feature>
<dbReference type="Pfam" id="PF05857">
    <property type="entry name" value="TraX"/>
    <property type="match status" value="1"/>
</dbReference>